<dbReference type="Gene3D" id="1.20.1280.50">
    <property type="match status" value="1"/>
</dbReference>
<evidence type="ECO:0000313" key="3">
    <source>
        <dbReference type="Proteomes" id="UP000613580"/>
    </source>
</evidence>
<dbReference type="OrthoDB" id="2839919at2759"/>
<accession>A0A8H6S9J5</accession>
<dbReference type="Pfam" id="PF12937">
    <property type="entry name" value="F-box-like"/>
    <property type="match status" value="1"/>
</dbReference>
<dbReference type="AlphaFoldDB" id="A0A8H6S9J5"/>
<comment type="caution">
    <text evidence="2">The sequence shown here is derived from an EMBL/GenBank/DDBJ whole genome shotgun (WGS) entry which is preliminary data.</text>
</comment>
<keyword evidence="3" id="KW-1185">Reference proteome</keyword>
<evidence type="ECO:0000313" key="2">
    <source>
        <dbReference type="EMBL" id="KAF7294282.1"/>
    </source>
</evidence>
<sequence length="410" mass="47388">MISEHSRLMPILVIRDSSADLPGSATPTLPAKKLTDMSTEVLLLILSLLDAEDCLAVSVVCRTLRRVLLPEIFRRVQWAPSANDFPPRKLWPVIQTFTFSGEGIDEFTPAMHQSLASELRDAFPSMVSLRTFVLDGKVRGGLWSELLDAFASFASPCWLIVNSSWDPKYDYDEQPSPLILPSRTVELPLAAFYFPFPLSYNFRSEIHRRPSDSDELRSEVNNIRAILHSAPKTLESVLIPGEVLRSMEDLHTLRLWYRIRSVDDLEYERELWELLPKSFPELRFIEFARRWEHHLRPLQGLWDPMPLVCGFLPQFKRLKVFQFDADLPDIQDFAPFTYPTARFREMVGRLHAMATTMVNEAPWLERILMFSEYGPHPDLWWEEWNVVPAADGKVALDRPPPPINNSSHYR</sequence>
<protein>
    <recommendedName>
        <fullName evidence="1">F-box domain-containing protein</fullName>
    </recommendedName>
</protein>
<dbReference type="EMBL" id="JACAZE010000019">
    <property type="protein sequence ID" value="KAF7294282.1"/>
    <property type="molecule type" value="Genomic_DNA"/>
</dbReference>
<gene>
    <name evidence="2" type="ORF">HMN09_01156900</name>
</gene>
<dbReference type="InterPro" id="IPR001810">
    <property type="entry name" value="F-box_dom"/>
</dbReference>
<dbReference type="SUPFAM" id="SSF81383">
    <property type="entry name" value="F-box domain"/>
    <property type="match status" value="1"/>
</dbReference>
<feature type="domain" description="F-box" evidence="1">
    <location>
        <begin position="31"/>
        <end position="76"/>
    </location>
</feature>
<proteinExistence type="predicted"/>
<evidence type="ECO:0000259" key="1">
    <source>
        <dbReference type="PROSITE" id="PS50181"/>
    </source>
</evidence>
<organism evidence="2 3">
    <name type="scientific">Mycena chlorophos</name>
    <name type="common">Agaric fungus</name>
    <name type="synonym">Agaricus chlorophos</name>
    <dbReference type="NCBI Taxonomy" id="658473"/>
    <lineage>
        <taxon>Eukaryota</taxon>
        <taxon>Fungi</taxon>
        <taxon>Dikarya</taxon>
        <taxon>Basidiomycota</taxon>
        <taxon>Agaricomycotina</taxon>
        <taxon>Agaricomycetes</taxon>
        <taxon>Agaricomycetidae</taxon>
        <taxon>Agaricales</taxon>
        <taxon>Marasmiineae</taxon>
        <taxon>Mycenaceae</taxon>
        <taxon>Mycena</taxon>
    </lineage>
</organism>
<dbReference type="PROSITE" id="PS50181">
    <property type="entry name" value="FBOX"/>
    <property type="match status" value="1"/>
</dbReference>
<reference evidence="2" key="1">
    <citation type="submission" date="2020-05" db="EMBL/GenBank/DDBJ databases">
        <title>Mycena genomes resolve the evolution of fungal bioluminescence.</title>
        <authorList>
            <person name="Tsai I.J."/>
        </authorList>
    </citation>
    <scope>NUCLEOTIDE SEQUENCE</scope>
    <source>
        <strain evidence="2">110903Hualien_Pintung</strain>
    </source>
</reference>
<dbReference type="InterPro" id="IPR036047">
    <property type="entry name" value="F-box-like_dom_sf"/>
</dbReference>
<dbReference type="Proteomes" id="UP000613580">
    <property type="component" value="Unassembled WGS sequence"/>
</dbReference>
<name>A0A8H6S9J5_MYCCL</name>